<dbReference type="EMBL" id="DXIE01000027">
    <property type="protein sequence ID" value="HIV62015.1"/>
    <property type="molecule type" value="Genomic_DNA"/>
</dbReference>
<dbReference type="Proteomes" id="UP000886808">
    <property type="component" value="Unassembled WGS sequence"/>
</dbReference>
<evidence type="ECO:0000256" key="1">
    <source>
        <dbReference type="SAM" id="Phobius"/>
    </source>
</evidence>
<proteinExistence type="predicted"/>
<comment type="caution">
    <text evidence="2">The sequence shown here is derived from an EMBL/GenBank/DDBJ whole genome shotgun (WGS) entry which is preliminary data.</text>
</comment>
<accession>A0A9D1PI05</accession>
<sequence>MSYLKYVPYVFLFVIATMIIYAWGLYKSQHAAMDDSKLLYSKAVSKILSELKKKDKLTRAELIKLLTNLETKRPFARNKIVVTEPESFTDTVIEYMLTQKMIKKITEQGVHYYAKK</sequence>
<reference evidence="2" key="1">
    <citation type="journal article" date="2021" name="PeerJ">
        <title>Extensive microbial diversity within the chicken gut microbiome revealed by metagenomics and culture.</title>
        <authorList>
            <person name="Gilroy R."/>
            <person name="Ravi A."/>
            <person name="Getino M."/>
            <person name="Pursley I."/>
            <person name="Horton D.L."/>
            <person name="Alikhan N.F."/>
            <person name="Baker D."/>
            <person name="Gharbi K."/>
            <person name="Hall N."/>
            <person name="Watson M."/>
            <person name="Adriaenssens E.M."/>
            <person name="Foster-Nyarko E."/>
            <person name="Jarju S."/>
            <person name="Secka A."/>
            <person name="Antonio M."/>
            <person name="Oren A."/>
            <person name="Chaudhuri R.R."/>
            <person name="La Ragione R."/>
            <person name="Hildebrand F."/>
            <person name="Pallen M.J."/>
        </authorList>
    </citation>
    <scope>NUCLEOTIDE SEQUENCE</scope>
    <source>
        <strain evidence="2">CHK193-4272</strain>
    </source>
</reference>
<organism evidence="2 3">
    <name type="scientific">Candidatus Butyricicoccus avistercoris</name>
    <dbReference type="NCBI Taxonomy" id="2838518"/>
    <lineage>
        <taxon>Bacteria</taxon>
        <taxon>Bacillati</taxon>
        <taxon>Bacillota</taxon>
        <taxon>Clostridia</taxon>
        <taxon>Eubacteriales</taxon>
        <taxon>Butyricicoccaceae</taxon>
        <taxon>Butyricicoccus</taxon>
    </lineage>
</organism>
<evidence type="ECO:0000313" key="3">
    <source>
        <dbReference type="Proteomes" id="UP000886808"/>
    </source>
</evidence>
<keyword evidence="1" id="KW-0472">Membrane</keyword>
<keyword evidence="1" id="KW-0812">Transmembrane</keyword>
<keyword evidence="1" id="KW-1133">Transmembrane helix</keyword>
<evidence type="ECO:0000313" key="2">
    <source>
        <dbReference type="EMBL" id="HIV62015.1"/>
    </source>
</evidence>
<name>A0A9D1PI05_9FIRM</name>
<dbReference type="AlphaFoldDB" id="A0A9D1PI05"/>
<feature type="transmembrane region" description="Helical" evidence="1">
    <location>
        <begin position="6"/>
        <end position="26"/>
    </location>
</feature>
<gene>
    <name evidence="2" type="ORF">H9746_04090</name>
</gene>
<protein>
    <submittedName>
        <fullName evidence="2">Uncharacterized protein</fullName>
    </submittedName>
</protein>
<reference evidence="2" key="2">
    <citation type="submission" date="2021-04" db="EMBL/GenBank/DDBJ databases">
        <authorList>
            <person name="Gilroy R."/>
        </authorList>
    </citation>
    <scope>NUCLEOTIDE SEQUENCE</scope>
    <source>
        <strain evidence="2">CHK193-4272</strain>
    </source>
</reference>